<gene>
    <name evidence="3" type="ORF">LX16_0043</name>
</gene>
<protein>
    <submittedName>
        <fullName evidence="3">Pertussis toxin subunit 1</fullName>
    </submittedName>
</protein>
<comment type="caution">
    <text evidence="3">The sequence shown here is derived from an EMBL/GenBank/DDBJ whole genome shotgun (WGS) entry which is preliminary data.</text>
</comment>
<organism evidence="3 4">
    <name type="scientific">Stackebrandtia albiflava</name>
    <dbReference type="NCBI Taxonomy" id="406432"/>
    <lineage>
        <taxon>Bacteria</taxon>
        <taxon>Bacillati</taxon>
        <taxon>Actinomycetota</taxon>
        <taxon>Actinomycetes</taxon>
        <taxon>Glycomycetales</taxon>
        <taxon>Glycomycetaceae</taxon>
        <taxon>Stackebrandtia</taxon>
    </lineage>
</organism>
<keyword evidence="1" id="KW-0732">Signal</keyword>
<evidence type="ECO:0000313" key="3">
    <source>
        <dbReference type="EMBL" id="TWJ17127.1"/>
    </source>
</evidence>
<feature type="domain" description="Pierisin-like" evidence="2">
    <location>
        <begin position="121"/>
        <end position="241"/>
    </location>
</feature>
<dbReference type="AlphaFoldDB" id="A0A562VH61"/>
<dbReference type="EMBL" id="VLLL01000001">
    <property type="protein sequence ID" value="TWJ17127.1"/>
    <property type="molecule type" value="Genomic_DNA"/>
</dbReference>
<evidence type="ECO:0000259" key="2">
    <source>
        <dbReference type="Pfam" id="PF22596"/>
    </source>
</evidence>
<reference evidence="3 4" key="1">
    <citation type="journal article" date="2013" name="Stand. Genomic Sci.">
        <title>Genomic Encyclopedia of Type Strains, Phase I: The one thousand microbial genomes (KMG-I) project.</title>
        <authorList>
            <person name="Kyrpides N.C."/>
            <person name="Woyke T."/>
            <person name="Eisen J.A."/>
            <person name="Garrity G."/>
            <person name="Lilburn T.G."/>
            <person name="Beck B.J."/>
            <person name="Whitman W.B."/>
            <person name="Hugenholtz P."/>
            <person name="Klenk H.P."/>
        </authorList>
    </citation>
    <scope>NUCLEOTIDE SEQUENCE [LARGE SCALE GENOMIC DNA]</scope>
    <source>
        <strain evidence="3 4">DSM 45044</strain>
    </source>
</reference>
<sequence>MGIVRSVARWSATAIVAAGALVVTAPPATAAPRVEMTDGTVVTDAATGRAAVIVGDSRMNFRDIEALEDAGCGADFVVTLPSEVFRAIPSGPDPLYAAAQRDVDVDRITPDPQYRENCHELYRADRRAPQEIFETGFTAWDTVDGQYDVRSYVLKNQPSPFVSTTYRDDLYRAWKSPYYYYIDAPGGIDVNDTIGRDHKYADQAEVAFPGGLATRFIVKGCPVDRQTLTIIEDRCEANPHYRPWRER</sequence>
<dbReference type="Pfam" id="PF22596">
    <property type="entry name" value="Scabin-like"/>
    <property type="match status" value="1"/>
</dbReference>
<name>A0A562VH61_9ACTN</name>
<feature type="signal peptide" evidence="1">
    <location>
        <begin position="1"/>
        <end position="30"/>
    </location>
</feature>
<dbReference type="SUPFAM" id="SSF56399">
    <property type="entry name" value="ADP-ribosylation"/>
    <property type="match status" value="1"/>
</dbReference>
<dbReference type="Proteomes" id="UP000321617">
    <property type="component" value="Unassembled WGS sequence"/>
</dbReference>
<evidence type="ECO:0000313" key="4">
    <source>
        <dbReference type="Proteomes" id="UP000321617"/>
    </source>
</evidence>
<evidence type="ECO:0000256" key="1">
    <source>
        <dbReference type="SAM" id="SignalP"/>
    </source>
</evidence>
<dbReference type="Gene3D" id="3.90.210.10">
    <property type="entry name" value="Heat-Labile Enterotoxin, subunit A"/>
    <property type="match status" value="1"/>
</dbReference>
<proteinExistence type="predicted"/>
<dbReference type="InterPro" id="IPR054695">
    <property type="entry name" value="Pierisin-like_dom"/>
</dbReference>
<keyword evidence="4" id="KW-1185">Reference proteome</keyword>
<feature type="chain" id="PRO_5022081954" evidence="1">
    <location>
        <begin position="31"/>
        <end position="247"/>
    </location>
</feature>
<accession>A0A562VH61</accession>